<dbReference type="AlphaFoldDB" id="A0A286UN96"/>
<feature type="region of interest" description="Disordered" evidence="7">
    <location>
        <begin position="121"/>
        <end position="209"/>
    </location>
</feature>
<dbReference type="GO" id="GO:0015031">
    <property type="term" value="P:protein transport"/>
    <property type="evidence" value="ECO:0007669"/>
    <property type="project" value="UniProtKB-KW"/>
</dbReference>
<keyword evidence="5" id="KW-0653">Protein transport</keyword>
<dbReference type="PANTHER" id="PTHR40012">
    <property type="entry name" value="AUTOPHAGY-RELATED PROTEIN 29"/>
    <property type="match status" value="1"/>
</dbReference>
<dbReference type="Pfam" id="PF18388">
    <property type="entry name" value="ATG29_N"/>
    <property type="match status" value="1"/>
</dbReference>
<evidence type="ECO:0000256" key="3">
    <source>
        <dbReference type="ARBA" id="ARBA00013784"/>
    </source>
</evidence>
<keyword evidence="4" id="KW-0813">Transport</keyword>
<comment type="caution">
    <text evidence="9">The sequence shown here is derived from an EMBL/GenBank/DDBJ whole genome shotgun (WGS) entry which is preliminary data.</text>
</comment>
<feature type="compositionally biased region" description="Low complexity" evidence="7">
    <location>
        <begin position="156"/>
        <end position="168"/>
    </location>
</feature>
<feature type="compositionally biased region" description="Low complexity" evidence="7">
    <location>
        <begin position="270"/>
        <end position="286"/>
    </location>
</feature>
<evidence type="ECO:0000313" key="10">
    <source>
        <dbReference type="Proteomes" id="UP000217199"/>
    </source>
</evidence>
<dbReference type="Gene3D" id="1.10.10.2570">
    <property type="match status" value="1"/>
</dbReference>
<feature type="domain" description="Atg29 N-terminal" evidence="8">
    <location>
        <begin position="13"/>
        <end position="70"/>
    </location>
</feature>
<comment type="similarity">
    <text evidence="2">Belongs to the ATG29 family.</text>
</comment>
<dbReference type="InterPro" id="IPR039113">
    <property type="entry name" value="ATG29"/>
</dbReference>
<evidence type="ECO:0000256" key="6">
    <source>
        <dbReference type="ARBA" id="ARBA00023006"/>
    </source>
</evidence>
<name>A0A286UN96_9AGAM</name>
<dbReference type="OrthoDB" id="21072at2759"/>
<evidence type="ECO:0000256" key="5">
    <source>
        <dbReference type="ARBA" id="ARBA00022927"/>
    </source>
</evidence>
<dbReference type="GO" id="GO:0000407">
    <property type="term" value="C:phagophore assembly site"/>
    <property type="evidence" value="ECO:0007669"/>
    <property type="project" value="UniProtKB-SubCell"/>
</dbReference>
<dbReference type="GO" id="GO:0000045">
    <property type="term" value="P:autophagosome assembly"/>
    <property type="evidence" value="ECO:0007669"/>
    <property type="project" value="InterPro"/>
</dbReference>
<dbReference type="InterPro" id="IPR040666">
    <property type="entry name" value="Atg29_N"/>
</dbReference>
<dbReference type="InterPro" id="IPR039362">
    <property type="entry name" value="ATG29_sf"/>
</dbReference>
<sequence>MPPATQQPPPRVRVIVRLPYNRPSEGFENPPQIEWNSEKEGILWEVIARSRASDGGGRTDWQGLAEHLAVPLPYLLFRTQTRFEEDLKGLRTLGPLNTTALTRVTDDDGKISEKPELVRKLSDRVTGSTRMSGSGRLNTPLGIRARLNSLSHESTSRQSKASSSSTLTLQGARNLPPPILTSPIENSDSDSESEEEAIKAEEEERRLEEQDALERKLKHLQDKMTSNTVGLVRDIRPKAVGQELQRGRDPRSPTSPSPLRQTYQQRDMSSSDFNSSTSSPQGSIPSIPSPPPEPQAQFTVARHMHAQKSSSPPAVSPGQARGQAHIQYRPIPVGMVHTSDKSSTQGSTTSSFSDISESTSLSASALESALLSNIRGTGSRFSAFARSQFGRRASKGPQD</sequence>
<feature type="compositionally biased region" description="Low complexity" evidence="7">
    <location>
        <begin position="341"/>
        <end position="359"/>
    </location>
</feature>
<dbReference type="InParanoid" id="A0A286UN96"/>
<feature type="compositionally biased region" description="Polar residues" evidence="7">
    <location>
        <begin position="252"/>
        <end position="268"/>
    </location>
</feature>
<feature type="compositionally biased region" description="Polar residues" evidence="7">
    <location>
        <begin position="125"/>
        <end position="137"/>
    </location>
</feature>
<accession>A0A286UN96</accession>
<feature type="compositionally biased region" description="Basic and acidic residues" evidence="7">
    <location>
        <begin position="196"/>
        <end position="209"/>
    </location>
</feature>
<dbReference type="STRING" id="2282107.A0A286UN96"/>
<evidence type="ECO:0000256" key="2">
    <source>
        <dbReference type="ARBA" id="ARBA00010082"/>
    </source>
</evidence>
<evidence type="ECO:0000259" key="8">
    <source>
        <dbReference type="Pfam" id="PF18388"/>
    </source>
</evidence>
<evidence type="ECO:0000256" key="4">
    <source>
        <dbReference type="ARBA" id="ARBA00022448"/>
    </source>
</evidence>
<evidence type="ECO:0000256" key="7">
    <source>
        <dbReference type="SAM" id="MobiDB-lite"/>
    </source>
</evidence>
<comment type="subcellular location">
    <subcellularLocation>
        <location evidence="1">Preautophagosomal structure</location>
    </subcellularLocation>
</comment>
<dbReference type="Proteomes" id="UP000217199">
    <property type="component" value="Unassembled WGS sequence"/>
</dbReference>
<proteinExistence type="inferred from homology"/>
<protein>
    <recommendedName>
        <fullName evidence="3">Autophagy-related protein 29</fullName>
    </recommendedName>
</protein>
<organism evidence="9 10">
    <name type="scientific">Pyrrhoderma noxium</name>
    <dbReference type="NCBI Taxonomy" id="2282107"/>
    <lineage>
        <taxon>Eukaryota</taxon>
        <taxon>Fungi</taxon>
        <taxon>Dikarya</taxon>
        <taxon>Basidiomycota</taxon>
        <taxon>Agaricomycotina</taxon>
        <taxon>Agaricomycetes</taxon>
        <taxon>Hymenochaetales</taxon>
        <taxon>Hymenochaetaceae</taxon>
        <taxon>Pyrrhoderma</taxon>
    </lineage>
</organism>
<keyword evidence="10" id="KW-1185">Reference proteome</keyword>
<reference evidence="9 10" key="1">
    <citation type="journal article" date="2017" name="Mol. Ecol.">
        <title>Comparative and population genomic landscape of Phellinus noxius: A hypervariable fungus causing root rot in trees.</title>
        <authorList>
            <person name="Chung C.L."/>
            <person name="Lee T.J."/>
            <person name="Akiba M."/>
            <person name="Lee H.H."/>
            <person name="Kuo T.H."/>
            <person name="Liu D."/>
            <person name="Ke H.M."/>
            <person name="Yokoi T."/>
            <person name="Roa M.B."/>
            <person name="Lu M.J."/>
            <person name="Chang Y.Y."/>
            <person name="Ann P.J."/>
            <person name="Tsai J.N."/>
            <person name="Chen C.Y."/>
            <person name="Tzean S.S."/>
            <person name="Ota Y."/>
            <person name="Hattori T."/>
            <person name="Sahashi N."/>
            <person name="Liou R.F."/>
            <person name="Kikuchi T."/>
            <person name="Tsai I.J."/>
        </authorList>
    </citation>
    <scope>NUCLEOTIDE SEQUENCE [LARGE SCALE GENOMIC DNA]</scope>
    <source>
        <strain evidence="9 10">FFPRI411160</strain>
    </source>
</reference>
<evidence type="ECO:0000256" key="1">
    <source>
        <dbReference type="ARBA" id="ARBA00004329"/>
    </source>
</evidence>
<dbReference type="PANTHER" id="PTHR40012:SF1">
    <property type="entry name" value="AUTOPHAGY-RELATED PROTEIN 29"/>
    <property type="match status" value="1"/>
</dbReference>
<gene>
    <name evidence="9" type="ORF">PNOK_0368500</name>
</gene>
<keyword evidence="6" id="KW-0072">Autophagy</keyword>
<dbReference type="EMBL" id="NBII01000003">
    <property type="protein sequence ID" value="PAV21058.1"/>
    <property type="molecule type" value="Genomic_DNA"/>
</dbReference>
<feature type="region of interest" description="Disordered" evidence="7">
    <location>
        <begin position="228"/>
        <end position="359"/>
    </location>
</feature>
<evidence type="ECO:0000313" key="9">
    <source>
        <dbReference type="EMBL" id="PAV21058.1"/>
    </source>
</evidence>